<feature type="active site" description="Charge relay system" evidence="2">
    <location>
        <position position="237"/>
    </location>
</feature>
<comment type="caution">
    <text evidence="6">The sequence shown here is derived from an EMBL/GenBank/DDBJ whole genome shotgun (WGS) entry which is preliminary data.</text>
</comment>
<organism evidence="6 7">
    <name type="scientific">Halobacterium litoreum</name>
    <dbReference type="NCBI Taxonomy" id="2039234"/>
    <lineage>
        <taxon>Archaea</taxon>
        <taxon>Methanobacteriati</taxon>
        <taxon>Methanobacteriota</taxon>
        <taxon>Stenosarchaea group</taxon>
        <taxon>Halobacteria</taxon>
        <taxon>Halobacteriales</taxon>
        <taxon>Halobacteriaceae</taxon>
        <taxon>Halobacterium</taxon>
    </lineage>
</organism>
<proteinExistence type="inferred from homology"/>
<evidence type="ECO:0000256" key="2">
    <source>
        <dbReference type="PIRSR" id="PIRSR016521-1"/>
    </source>
</evidence>
<name>A0ABD5NEC1_9EURY</name>
<feature type="region of interest" description="Disordered" evidence="3">
    <location>
        <begin position="392"/>
        <end position="417"/>
    </location>
</feature>
<evidence type="ECO:0000256" key="1">
    <source>
        <dbReference type="ARBA" id="ARBA00006538"/>
    </source>
</evidence>
<dbReference type="InterPro" id="IPR029058">
    <property type="entry name" value="AB_hydrolase_fold"/>
</dbReference>
<dbReference type="RefSeq" id="WP_232571464.1">
    <property type="nucleotide sequence ID" value="NZ_CP089466.1"/>
</dbReference>
<dbReference type="InterPro" id="IPR014940">
    <property type="entry name" value="BAAT_C"/>
</dbReference>
<reference evidence="6 7" key="1">
    <citation type="journal article" date="2019" name="Int. J. Syst. Evol. Microbiol.">
        <title>The Global Catalogue of Microorganisms (GCM) 10K type strain sequencing project: providing services to taxonomists for standard genome sequencing and annotation.</title>
        <authorList>
            <consortium name="The Broad Institute Genomics Platform"/>
            <consortium name="The Broad Institute Genome Sequencing Center for Infectious Disease"/>
            <person name="Wu L."/>
            <person name="Ma J."/>
        </authorList>
    </citation>
    <scope>NUCLEOTIDE SEQUENCE [LARGE SCALE GENOMIC DNA]</scope>
    <source>
        <strain evidence="6 7">CGMCC 1.12562</strain>
    </source>
</reference>
<feature type="domain" description="Acyl-CoA thioester hydrolase/bile acid-CoA amino acid N-acetyltransferase" evidence="4">
    <location>
        <begin position="26"/>
        <end position="141"/>
    </location>
</feature>
<feature type="region of interest" description="Disordered" evidence="3">
    <location>
        <begin position="1"/>
        <end position="26"/>
    </location>
</feature>
<dbReference type="Pfam" id="PF04775">
    <property type="entry name" value="Bile_Hydr_Trans"/>
    <property type="match status" value="1"/>
</dbReference>
<dbReference type="PIRSF" id="PIRSF016521">
    <property type="entry name" value="Acyl-CoA_hydro"/>
    <property type="match status" value="1"/>
</dbReference>
<dbReference type="Gene3D" id="3.40.50.1820">
    <property type="entry name" value="alpha/beta hydrolase"/>
    <property type="match status" value="1"/>
</dbReference>
<keyword evidence="7" id="KW-1185">Reference proteome</keyword>
<evidence type="ECO:0000256" key="3">
    <source>
        <dbReference type="SAM" id="MobiDB-lite"/>
    </source>
</evidence>
<gene>
    <name evidence="6" type="ORF">ACFOKC_06690</name>
</gene>
<dbReference type="InterPro" id="IPR016662">
    <property type="entry name" value="Acyl-CoA_thioEstase_long-chain"/>
</dbReference>
<dbReference type="GeneID" id="69116664"/>
<dbReference type="Gene3D" id="2.60.40.2240">
    <property type="entry name" value="Acyl-CoA thioester hydrolase/BAAT N-terminal domain"/>
    <property type="match status" value="1"/>
</dbReference>
<evidence type="ECO:0000259" key="5">
    <source>
        <dbReference type="Pfam" id="PF08840"/>
    </source>
</evidence>
<dbReference type="InterPro" id="IPR042490">
    <property type="entry name" value="Thio_Ohase/BAAT_N"/>
</dbReference>
<evidence type="ECO:0000259" key="4">
    <source>
        <dbReference type="Pfam" id="PF04775"/>
    </source>
</evidence>
<comment type="similarity">
    <text evidence="1">Belongs to the C/M/P thioester hydrolase family.</text>
</comment>
<sequence>MTDTPPADGTASEPTLNVTPTDPRIDDRLSITASGFAPDQRITINARFADLGTQWASDATFEADTDGRIDLTSDAPVAGAYDDVRPMGLVQFAERVGDAPVDTRTGTDTTQLELTARVDGEAVAEIAVARRVAPGVERVPLDPETEGLAGDCYVPAGDGPHPGVLALHGSGGEPAGRKARALAARGFVVLALRYFGGPDPVPEPFAEVPVSYVGGAIDFLHARDDVAAGDVGVIGASRGTELAFLTAAERDGVGVVVAYAPSAYAWFGEQDGEGPPPSAWRVDGDALPVLPHPGPDGRPEETDRGLRHRPLFEAFVEHAPDGALESVRLPVEEIAADVVLVSGGDDGVWHAGEMAEEVANAMTDAPGNATHHHFPDAGHSFFVPYHPTTERAVAETEDGPDVVHGGTPAGTADADRDSWTAALDALDALRA</sequence>
<protein>
    <submittedName>
        <fullName evidence="6">Acyl-CoA thioesterase/BAAT N-terminal domain-containing protein</fullName>
    </submittedName>
</protein>
<dbReference type="EMBL" id="JBHRWN010000002">
    <property type="protein sequence ID" value="MFC3477409.1"/>
    <property type="molecule type" value="Genomic_DNA"/>
</dbReference>
<dbReference type="AlphaFoldDB" id="A0ABD5NEC1"/>
<evidence type="ECO:0000313" key="7">
    <source>
        <dbReference type="Proteomes" id="UP001595660"/>
    </source>
</evidence>
<dbReference type="Pfam" id="PF08840">
    <property type="entry name" value="BAAT_C"/>
    <property type="match status" value="1"/>
</dbReference>
<dbReference type="PANTHER" id="PTHR10824:SF4">
    <property type="entry name" value="ACYL-COENZYME A THIOESTERASE 1-LIKE"/>
    <property type="match status" value="1"/>
</dbReference>
<feature type="domain" description="BAAT/Acyl-CoA thioester hydrolase C-terminal" evidence="5">
    <location>
        <begin position="208"/>
        <end position="422"/>
    </location>
</feature>
<feature type="active site" description="Charge relay system" evidence="2">
    <location>
        <position position="346"/>
    </location>
</feature>
<dbReference type="InterPro" id="IPR006862">
    <property type="entry name" value="Thio_Ohase/aa_AcTrfase"/>
</dbReference>
<dbReference type="SUPFAM" id="SSF53474">
    <property type="entry name" value="alpha/beta-Hydrolases"/>
    <property type="match status" value="1"/>
</dbReference>
<feature type="active site" description="Charge relay system" evidence="2">
    <location>
        <position position="379"/>
    </location>
</feature>
<dbReference type="Proteomes" id="UP001595660">
    <property type="component" value="Unassembled WGS sequence"/>
</dbReference>
<accession>A0ABD5NEC1</accession>
<evidence type="ECO:0000313" key="6">
    <source>
        <dbReference type="EMBL" id="MFC3477409.1"/>
    </source>
</evidence>
<dbReference type="PANTHER" id="PTHR10824">
    <property type="entry name" value="ACYL-COENZYME A THIOESTERASE-RELATED"/>
    <property type="match status" value="1"/>
</dbReference>